<dbReference type="SUPFAM" id="SSF53756">
    <property type="entry name" value="UDP-Glycosyltransferase/glycogen phosphorylase"/>
    <property type="match status" value="1"/>
</dbReference>
<dbReference type="RefSeq" id="WP_337715981.1">
    <property type="nucleotide sequence ID" value="NZ_JBBEUB010000002.1"/>
</dbReference>
<feature type="domain" description="Glycosyltransferase subfamily 4-like N-terminal" evidence="3">
    <location>
        <begin position="17"/>
        <end position="165"/>
    </location>
</feature>
<feature type="domain" description="Glycosyl transferase family 1" evidence="2">
    <location>
        <begin position="180"/>
        <end position="333"/>
    </location>
</feature>
<evidence type="ECO:0000313" key="5">
    <source>
        <dbReference type="Proteomes" id="UP001378956"/>
    </source>
</evidence>
<evidence type="ECO:0000313" key="4">
    <source>
        <dbReference type="EMBL" id="MEJ2902223.1"/>
    </source>
</evidence>
<comment type="caution">
    <text evidence="4">The sequence shown here is derived from an EMBL/GenBank/DDBJ whole genome shotgun (WGS) entry which is preliminary data.</text>
</comment>
<keyword evidence="4" id="KW-0328">Glycosyltransferase</keyword>
<dbReference type="Pfam" id="PF00534">
    <property type="entry name" value="Glycos_transf_1"/>
    <property type="match status" value="1"/>
</dbReference>
<dbReference type="PANTHER" id="PTHR12526">
    <property type="entry name" value="GLYCOSYLTRANSFERASE"/>
    <property type="match status" value="1"/>
</dbReference>
<gene>
    <name evidence="4" type="ORF">WAE58_07295</name>
</gene>
<organism evidence="4 5">
    <name type="scientific">Pedobacter panaciterrae</name>
    <dbReference type="NCBI Taxonomy" id="363849"/>
    <lineage>
        <taxon>Bacteria</taxon>
        <taxon>Pseudomonadati</taxon>
        <taxon>Bacteroidota</taxon>
        <taxon>Sphingobacteriia</taxon>
        <taxon>Sphingobacteriales</taxon>
        <taxon>Sphingobacteriaceae</taxon>
        <taxon>Pedobacter</taxon>
    </lineage>
</organism>
<keyword evidence="5" id="KW-1185">Reference proteome</keyword>
<keyword evidence="1" id="KW-1133">Transmembrane helix</keyword>
<evidence type="ECO:0000256" key="1">
    <source>
        <dbReference type="SAM" id="Phobius"/>
    </source>
</evidence>
<dbReference type="InterPro" id="IPR028098">
    <property type="entry name" value="Glyco_trans_4-like_N"/>
</dbReference>
<dbReference type="EC" id="2.4.-.-" evidence="4"/>
<evidence type="ECO:0000259" key="3">
    <source>
        <dbReference type="Pfam" id="PF13439"/>
    </source>
</evidence>
<dbReference type="PANTHER" id="PTHR12526:SF630">
    <property type="entry name" value="GLYCOSYLTRANSFERASE"/>
    <property type="match status" value="1"/>
</dbReference>
<dbReference type="EMBL" id="JBBEUB010000002">
    <property type="protein sequence ID" value="MEJ2902223.1"/>
    <property type="molecule type" value="Genomic_DNA"/>
</dbReference>
<accession>A0ABU8NLY0</accession>
<sequence>MKVNKRVILMTPSMSKGGAETQLLKIASFLQSKHHKVLIISLKPIDEFNGDIRKAGVDALFLRNWSSAPFSNIQILYKTIKKFRPDVVIAFMFIAIIFARLLKMRLKFKLISTIRISVIPKKWYMPFKLTDGLDDAVVYNSVASMINFEKQKLVSKRGIVIHNGITIPQHTKIDGELVNGSFKWVCIGHFRWNKDYLTLFKAIALLKHKNFTVDIVGDLNGELWPEKTIEELNIQDYVNIIGFKKEAHSFLGQSDAFVLSSFSEGMPNAILEAMAYARPTVVTDIDGNHELIEKAQCGLLCEKQNEHDMASNMLKIMDMSAADRTALGAKGQQHIKARFSEEQVMGEWMQLIDGLAG</sequence>
<dbReference type="GO" id="GO:0016757">
    <property type="term" value="F:glycosyltransferase activity"/>
    <property type="evidence" value="ECO:0007669"/>
    <property type="project" value="UniProtKB-KW"/>
</dbReference>
<dbReference type="InterPro" id="IPR001296">
    <property type="entry name" value="Glyco_trans_1"/>
</dbReference>
<dbReference type="Pfam" id="PF13439">
    <property type="entry name" value="Glyco_transf_4"/>
    <property type="match status" value="1"/>
</dbReference>
<proteinExistence type="predicted"/>
<dbReference type="Gene3D" id="3.40.50.2000">
    <property type="entry name" value="Glycogen Phosphorylase B"/>
    <property type="match status" value="2"/>
</dbReference>
<dbReference type="CDD" id="cd03811">
    <property type="entry name" value="GT4_GT28_WabH-like"/>
    <property type="match status" value="1"/>
</dbReference>
<keyword evidence="1" id="KW-0472">Membrane</keyword>
<keyword evidence="1" id="KW-0812">Transmembrane</keyword>
<dbReference type="Proteomes" id="UP001378956">
    <property type="component" value="Unassembled WGS sequence"/>
</dbReference>
<feature type="transmembrane region" description="Helical" evidence="1">
    <location>
        <begin position="83"/>
        <end position="102"/>
    </location>
</feature>
<keyword evidence="4" id="KW-0808">Transferase</keyword>
<evidence type="ECO:0000259" key="2">
    <source>
        <dbReference type="Pfam" id="PF00534"/>
    </source>
</evidence>
<reference evidence="4 5" key="1">
    <citation type="submission" date="2024-03" db="EMBL/GenBank/DDBJ databases">
        <title>Sequence of Lycoming College Course Isolates.</title>
        <authorList>
            <person name="Plotts O."/>
            <person name="Newman J."/>
        </authorList>
    </citation>
    <scope>NUCLEOTIDE SEQUENCE [LARGE SCALE GENOMIC DNA]</scope>
    <source>
        <strain evidence="4 5">CJB-3</strain>
    </source>
</reference>
<name>A0ABU8NLY0_9SPHI</name>
<protein>
    <submittedName>
        <fullName evidence="4">Glycosyltransferase</fullName>
        <ecNumber evidence="4">2.4.-.-</ecNumber>
    </submittedName>
</protein>